<protein>
    <submittedName>
        <fullName evidence="2">Molecular chaperone TorD family protein</fullName>
    </submittedName>
</protein>
<dbReference type="InterPro" id="IPR036411">
    <property type="entry name" value="TorD-like_sf"/>
</dbReference>
<dbReference type="EMBL" id="JADJUC010000011">
    <property type="protein sequence ID" value="MBK8524565.1"/>
    <property type="molecule type" value="Genomic_DNA"/>
</dbReference>
<dbReference type="Pfam" id="PF02613">
    <property type="entry name" value="Nitrate_red_del"/>
    <property type="match status" value="1"/>
</dbReference>
<organism evidence="2 3">
    <name type="scientific">Candidatus Proximibacter danicus</name>
    <dbReference type="NCBI Taxonomy" id="2954365"/>
    <lineage>
        <taxon>Bacteria</taxon>
        <taxon>Pseudomonadati</taxon>
        <taxon>Pseudomonadota</taxon>
        <taxon>Betaproteobacteria</taxon>
        <taxon>Candidatus Proximibacter</taxon>
    </lineage>
</organism>
<sequence>MTPISLDTECRVAIAEDAESLASLHDRELTPRFFAALREARFPECLGLMPATVPTTAAWRAMRYTLSLQPATPNAHWFDNLAADYAAIYLTNAYGASPLESVWLDDDHLSCQDAMFELRAIYAAAGLATRNWRQRPDDHLVLQLLYVSHAARNADTPDDWRALAHMLDEHLLRWIDDFASRIVARSEASFYAALAVLTSAWLDTLRTLIAAHLKEARPTREEIEMRMKSPVEDKVVPLAFMPGLGPDAIDALNGLQTQ</sequence>
<comment type="caution">
    <text evidence="2">The sequence shown here is derived from an EMBL/GenBank/DDBJ whole genome shotgun (WGS) entry which is preliminary data.</text>
</comment>
<keyword evidence="1" id="KW-0143">Chaperone</keyword>
<evidence type="ECO:0000256" key="1">
    <source>
        <dbReference type="ARBA" id="ARBA00023186"/>
    </source>
</evidence>
<dbReference type="InterPro" id="IPR050289">
    <property type="entry name" value="TorD/DmsD_chaperones"/>
</dbReference>
<dbReference type="AlphaFoldDB" id="A0A9D7PQV8"/>
<evidence type="ECO:0000313" key="3">
    <source>
        <dbReference type="Proteomes" id="UP000886689"/>
    </source>
</evidence>
<name>A0A9D7PQV8_9PROT</name>
<evidence type="ECO:0000313" key="2">
    <source>
        <dbReference type="EMBL" id="MBK8524565.1"/>
    </source>
</evidence>
<dbReference type="InterPro" id="IPR020945">
    <property type="entry name" value="DMSO/NO3_reduct_chaperone"/>
</dbReference>
<reference evidence="2" key="1">
    <citation type="submission" date="2020-10" db="EMBL/GenBank/DDBJ databases">
        <title>Connecting structure to function with the recovery of over 1000 high-quality activated sludge metagenome-assembled genomes encoding full-length rRNA genes using long-read sequencing.</title>
        <authorList>
            <person name="Singleton C.M."/>
            <person name="Petriglieri F."/>
            <person name="Kristensen J.M."/>
            <person name="Kirkegaard R.H."/>
            <person name="Michaelsen T.Y."/>
            <person name="Andersen M.H."/>
            <person name="Karst S.M."/>
            <person name="Dueholm M.S."/>
            <person name="Nielsen P.H."/>
            <person name="Albertsen M."/>
        </authorList>
    </citation>
    <scope>NUCLEOTIDE SEQUENCE</scope>
    <source>
        <strain evidence="2">Hirt_18-Q3-R61-65_BATAC.395</strain>
    </source>
</reference>
<dbReference type="PANTHER" id="PTHR34227:SF11">
    <property type="entry name" value="CHAPERONE PROTEIN TORD"/>
    <property type="match status" value="1"/>
</dbReference>
<accession>A0A9D7PQV8</accession>
<dbReference type="SUPFAM" id="SSF89155">
    <property type="entry name" value="TorD-like"/>
    <property type="match status" value="1"/>
</dbReference>
<dbReference type="Gene3D" id="1.10.3480.10">
    <property type="entry name" value="TorD-like"/>
    <property type="match status" value="1"/>
</dbReference>
<proteinExistence type="predicted"/>
<dbReference type="Proteomes" id="UP000886689">
    <property type="component" value="Unassembled WGS sequence"/>
</dbReference>
<dbReference type="PANTHER" id="PTHR34227">
    <property type="entry name" value="CHAPERONE PROTEIN YCDY"/>
    <property type="match status" value="1"/>
</dbReference>
<gene>
    <name evidence="2" type="ORF">IPL58_10900</name>
</gene>